<accession>A0A834Z0T1</accession>
<dbReference type="AlphaFoldDB" id="A0A834Z0T1"/>
<sequence length="151" mass="16946">MYLREKSAAVLKHDFNNCRTTCQSFIYQLPKDHCLIRDTHSLAVCLALLASLFSATSLKPHQSPPPSTDRRQQWILESVSRDKAAAAAPPDVIGDYMNVSYRSVFKNDNTLQVDCGMLLFSPESFTKTKAAKEYAQDGNSRLMHEAISSKF</sequence>
<dbReference type="Proteomes" id="UP000655225">
    <property type="component" value="Unassembled WGS sequence"/>
</dbReference>
<keyword evidence="2" id="KW-1185">Reference proteome</keyword>
<proteinExistence type="predicted"/>
<reference evidence="1 2" key="1">
    <citation type="submission" date="2020-04" db="EMBL/GenBank/DDBJ databases">
        <title>Plant Genome Project.</title>
        <authorList>
            <person name="Zhang R.-G."/>
        </authorList>
    </citation>
    <scope>NUCLEOTIDE SEQUENCE [LARGE SCALE GENOMIC DNA]</scope>
    <source>
        <strain evidence="1">YNK0</strain>
        <tissue evidence="1">Leaf</tissue>
    </source>
</reference>
<gene>
    <name evidence="1" type="ORF">HHK36_016474</name>
</gene>
<dbReference type="EMBL" id="JABCRI010000011">
    <property type="protein sequence ID" value="KAF8397555.1"/>
    <property type="molecule type" value="Genomic_DNA"/>
</dbReference>
<comment type="caution">
    <text evidence="1">The sequence shown here is derived from an EMBL/GenBank/DDBJ whole genome shotgun (WGS) entry which is preliminary data.</text>
</comment>
<evidence type="ECO:0000313" key="2">
    <source>
        <dbReference type="Proteomes" id="UP000655225"/>
    </source>
</evidence>
<name>A0A834Z0T1_TETSI</name>
<organism evidence="1 2">
    <name type="scientific">Tetracentron sinense</name>
    <name type="common">Spur-leaf</name>
    <dbReference type="NCBI Taxonomy" id="13715"/>
    <lineage>
        <taxon>Eukaryota</taxon>
        <taxon>Viridiplantae</taxon>
        <taxon>Streptophyta</taxon>
        <taxon>Embryophyta</taxon>
        <taxon>Tracheophyta</taxon>
        <taxon>Spermatophyta</taxon>
        <taxon>Magnoliopsida</taxon>
        <taxon>Trochodendrales</taxon>
        <taxon>Trochodendraceae</taxon>
        <taxon>Tetracentron</taxon>
    </lineage>
</organism>
<protein>
    <submittedName>
        <fullName evidence="1">Uncharacterized protein</fullName>
    </submittedName>
</protein>
<evidence type="ECO:0000313" key="1">
    <source>
        <dbReference type="EMBL" id="KAF8397555.1"/>
    </source>
</evidence>